<protein>
    <submittedName>
        <fullName evidence="1">Uncharacterized protein</fullName>
    </submittedName>
</protein>
<organism evidence="1 2">
    <name type="scientific">Peronosclerospora sorghi</name>
    <dbReference type="NCBI Taxonomy" id="230839"/>
    <lineage>
        <taxon>Eukaryota</taxon>
        <taxon>Sar</taxon>
        <taxon>Stramenopiles</taxon>
        <taxon>Oomycota</taxon>
        <taxon>Peronosporomycetes</taxon>
        <taxon>Peronosporales</taxon>
        <taxon>Peronosporaceae</taxon>
        <taxon>Peronosclerospora</taxon>
    </lineage>
</organism>
<gene>
    <name evidence="1" type="ORF">PsorP6_005703</name>
</gene>
<comment type="caution">
    <text evidence="1">The sequence shown here is derived from an EMBL/GenBank/DDBJ whole genome shotgun (WGS) entry which is preliminary data.</text>
</comment>
<proteinExistence type="predicted"/>
<sequence length="237" mass="26736">MATSFEHTPRVDDKLPSLRRVITWQPSLCEESMSVALGSCAPYLILCSVGRRIMRDLKPPFKLKGALSIWNLSLATFSALGASRVSMCAPPTPIYGHGPVSLWLWLFIVSKAPELVDTALIVTQEATYFLHWYHHITVLFYCWNAFGTHCAMSVKAPSSCLVFCSDVNTSIVVVVLLDASFCSGTYFVAMNYSVHAVMYFYYFLMACGYQPRWERFVTMSQLIQMGVRIVVCIFNVY</sequence>
<dbReference type="Proteomes" id="UP001163321">
    <property type="component" value="Chromosome 4"/>
</dbReference>
<keyword evidence="2" id="KW-1185">Reference proteome</keyword>
<reference evidence="1 2" key="1">
    <citation type="journal article" date="2022" name="bioRxiv">
        <title>The genome of the oomycete Peronosclerospora sorghi, a cosmopolitan pathogen of maize and sorghum, is inflated with dispersed pseudogenes.</title>
        <authorList>
            <person name="Fletcher K."/>
            <person name="Martin F."/>
            <person name="Isakeit T."/>
            <person name="Cavanaugh K."/>
            <person name="Magill C."/>
            <person name="Michelmore R."/>
        </authorList>
    </citation>
    <scope>NUCLEOTIDE SEQUENCE [LARGE SCALE GENOMIC DNA]</scope>
    <source>
        <strain evidence="1">P6</strain>
    </source>
</reference>
<dbReference type="EMBL" id="CM047583">
    <property type="protein sequence ID" value="KAI9913506.1"/>
    <property type="molecule type" value="Genomic_DNA"/>
</dbReference>
<accession>A0ACC0W722</accession>
<evidence type="ECO:0000313" key="1">
    <source>
        <dbReference type="EMBL" id="KAI9913506.1"/>
    </source>
</evidence>
<name>A0ACC0W722_9STRA</name>
<evidence type="ECO:0000313" key="2">
    <source>
        <dbReference type="Proteomes" id="UP001163321"/>
    </source>
</evidence>